<feature type="transmembrane region" description="Helical" evidence="1">
    <location>
        <begin position="339"/>
        <end position="360"/>
    </location>
</feature>
<keyword evidence="4" id="KW-1185">Reference proteome</keyword>
<organism evidence="3 4">
    <name type="scientific">Rothia endophytica</name>
    <dbReference type="NCBI Taxonomy" id="1324766"/>
    <lineage>
        <taxon>Bacteria</taxon>
        <taxon>Bacillati</taxon>
        <taxon>Actinomycetota</taxon>
        <taxon>Actinomycetes</taxon>
        <taxon>Micrococcales</taxon>
        <taxon>Micrococcaceae</taxon>
        <taxon>Rothia</taxon>
    </lineage>
</organism>
<feature type="transmembrane region" description="Helical" evidence="1">
    <location>
        <begin position="29"/>
        <end position="47"/>
    </location>
</feature>
<feature type="transmembrane region" description="Helical" evidence="1">
    <location>
        <begin position="289"/>
        <end position="311"/>
    </location>
</feature>
<reference evidence="4" key="1">
    <citation type="journal article" date="2019" name="Int. J. Syst. Evol. Microbiol.">
        <title>The Global Catalogue of Microorganisms (GCM) 10K type strain sequencing project: providing services to taxonomists for standard genome sequencing and annotation.</title>
        <authorList>
            <consortium name="The Broad Institute Genomics Platform"/>
            <consortium name="The Broad Institute Genome Sequencing Center for Infectious Disease"/>
            <person name="Wu L."/>
            <person name="Ma J."/>
        </authorList>
    </citation>
    <scope>NUCLEOTIDE SEQUENCE [LARGE SCALE GENOMIC DNA]</scope>
    <source>
        <strain evidence="4">JCM 18541</strain>
    </source>
</reference>
<dbReference type="Proteomes" id="UP001500187">
    <property type="component" value="Unassembled WGS sequence"/>
</dbReference>
<name>A0ABP9BAQ2_9MICC</name>
<comment type="caution">
    <text evidence="3">The sequence shown here is derived from an EMBL/GenBank/DDBJ whole genome shotgun (WGS) entry which is preliminary data.</text>
</comment>
<dbReference type="InterPro" id="IPR025902">
    <property type="entry name" value="LssY-like-C_dom"/>
</dbReference>
<dbReference type="Pfam" id="PF14067">
    <property type="entry name" value="LssY_C"/>
    <property type="match status" value="1"/>
</dbReference>
<feature type="transmembrane region" description="Helical" evidence="1">
    <location>
        <begin position="369"/>
        <end position="388"/>
    </location>
</feature>
<sequence length="440" mass="49047">MDHFFFVFAGLASAWLAIVALVDAVHHSWWGILLALVFWGIAAYMTLPRLHRILTTLYVPSYFIGRTRTNDGLLGDPVNLAFQGESVDVHRAMKNAGWHKAEPVTLASSWRIIIRTIRRLPYPTAPVSPLFLFNRKEDFAYQQEVDGSPSKRHHIRFWKTPADWKLPGGAEVDWLSAATYDRSVGLSLFTFQVTHKIDAETDKERDYVVDTVRYCHPSSTSLDVIKDFSTGYHSRNGGGDNIITDGHLPILDVHDVVEEAMEIHDHHEESRYSYHRTPWQLAEQAPLSVWAAAACVGVLALIQLGLGLLHLPDYTASSLTLLGDRDVALADFTNQYADITLIGALVTLALVQVILSAAVIRGRRRARKVLLALLSVSFVINAITVFTGQASVSTLYAVYVLMAVHVFALIEFTDDGAVNYTHNATETRRGRRQQKANSAS</sequence>
<feature type="transmembrane region" description="Helical" evidence="1">
    <location>
        <begin position="394"/>
        <end position="412"/>
    </location>
</feature>
<keyword evidence="1" id="KW-1133">Transmembrane helix</keyword>
<protein>
    <recommendedName>
        <fullName evidence="2">LssY-like C-terminal domain-containing protein</fullName>
    </recommendedName>
</protein>
<evidence type="ECO:0000256" key="1">
    <source>
        <dbReference type="SAM" id="Phobius"/>
    </source>
</evidence>
<accession>A0ABP9BAQ2</accession>
<evidence type="ECO:0000259" key="2">
    <source>
        <dbReference type="Pfam" id="PF14067"/>
    </source>
</evidence>
<proteinExistence type="predicted"/>
<dbReference type="EMBL" id="BAABKP010000001">
    <property type="protein sequence ID" value="GAA4792624.1"/>
    <property type="molecule type" value="Genomic_DNA"/>
</dbReference>
<feature type="domain" description="LssY-like C-terminal" evidence="2">
    <location>
        <begin position="58"/>
        <end position="248"/>
    </location>
</feature>
<evidence type="ECO:0000313" key="3">
    <source>
        <dbReference type="EMBL" id="GAA4792624.1"/>
    </source>
</evidence>
<gene>
    <name evidence="3" type="ORF">GCM10023352_08950</name>
</gene>
<evidence type="ECO:0000313" key="4">
    <source>
        <dbReference type="Proteomes" id="UP001500187"/>
    </source>
</evidence>
<keyword evidence="1" id="KW-0812">Transmembrane</keyword>
<keyword evidence="1" id="KW-0472">Membrane</keyword>